<dbReference type="SUPFAM" id="SSF52540">
    <property type="entry name" value="P-loop containing nucleoside triphosphate hydrolases"/>
    <property type="match status" value="1"/>
</dbReference>
<dbReference type="InterPro" id="IPR003439">
    <property type="entry name" value="ABC_transporter-like_ATP-bd"/>
</dbReference>
<keyword evidence="5" id="KW-0547">Nucleotide-binding</keyword>
<evidence type="ECO:0000256" key="9">
    <source>
        <dbReference type="SAM" id="Phobius"/>
    </source>
</evidence>
<keyword evidence="6" id="KW-0067">ATP-binding</keyword>
<dbReference type="GO" id="GO:0140359">
    <property type="term" value="F:ABC-type transporter activity"/>
    <property type="evidence" value="ECO:0007669"/>
    <property type="project" value="InterPro"/>
</dbReference>
<dbReference type="Gene3D" id="1.20.1560.10">
    <property type="entry name" value="ABC transporter type 1, transmembrane domain"/>
    <property type="match status" value="2"/>
</dbReference>
<evidence type="ECO:0000313" key="13">
    <source>
        <dbReference type="Proteomes" id="UP001054945"/>
    </source>
</evidence>
<evidence type="ECO:0000259" key="10">
    <source>
        <dbReference type="PROSITE" id="PS50893"/>
    </source>
</evidence>
<dbReference type="GO" id="GO:0016887">
    <property type="term" value="F:ATP hydrolysis activity"/>
    <property type="evidence" value="ECO:0007669"/>
    <property type="project" value="InterPro"/>
</dbReference>
<dbReference type="PANTHER" id="PTHR24223:SF443">
    <property type="entry name" value="MULTIDRUG-RESISTANCE LIKE PROTEIN 1, ISOFORM I"/>
    <property type="match status" value="1"/>
</dbReference>
<reference evidence="12 13" key="1">
    <citation type="submission" date="2021-06" db="EMBL/GenBank/DDBJ databases">
        <title>Caerostris extrusa draft genome.</title>
        <authorList>
            <person name="Kono N."/>
            <person name="Arakawa K."/>
        </authorList>
    </citation>
    <scope>NUCLEOTIDE SEQUENCE [LARGE SCALE GENOMIC DNA]</scope>
</reference>
<keyword evidence="7 9" id="KW-1133">Transmembrane helix</keyword>
<name>A0AAV4SRZ5_CAEEX</name>
<feature type="transmembrane region" description="Helical" evidence="9">
    <location>
        <begin position="99"/>
        <end position="122"/>
    </location>
</feature>
<evidence type="ECO:0000259" key="11">
    <source>
        <dbReference type="PROSITE" id="PS50929"/>
    </source>
</evidence>
<feature type="transmembrane region" description="Helical" evidence="9">
    <location>
        <begin position="36"/>
        <end position="54"/>
    </location>
</feature>
<evidence type="ECO:0000256" key="4">
    <source>
        <dbReference type="ARBA" id="ARBA00022737"/>
    </source>
</evidence>
<comment type="caution">
    <text evidence="12">The sequence shown here is derived from an EMBL/GenBank/DDBJ whole genome shotgun (WGS) entry which is preliminary data.</text>
</comment>
<organism evidence="12 13">
    <name type="scientific">Caerostris extrusa</name>
    <name type="common">Bark spider</name>
    <name type="synonym">Caerostris bankana</name>
    <dbReference type="NCBI Taxonomy" id="172846"/>
    <lineage>
        <taxon>Eukaryota</taxon>
        <taxon>Metazoa</taxon>
        <taxon>Ecdysozoa</taxon>
        <taxon>Arthropoda</taxon>
        <taxon>Chelicerata</taxon>
        <taxon>Arachnida</taxon>
        <taxon>Araneae</taxon>
        <taxon>Araneomorphae</taxon>
        <taxon>Entelegynae</taxon>
        <taxon>Araneoidea</taxon>
        <taxon>Araneidae</taxon>
        <taxon>Caerostris</taxon>
    </lineage>
</organism>
<keyword evidence="8 9" id="KW-0472">Membrane</keyword>
<evidence type="ECO:0000256" key="5">
    <source>
        <dbReference type="ARBA" id="ARBA00022741"/>
    </source>
</evidence>
<dbReference type="InterPro" id="IPR011527">
    <property type="entry name" value="ABC1_TM_dom"/>
</dbReference>
<feature type="domain" description="ABC transmembrane type-1" evidence="11">
    <location>
        <begin position="43"/>
        <end position="238"/>
    </location>
</feature>
<dbReference type="PANTHER" id="PTHR24223">
    <property type="entry name" value="ATP-BINDING CASSETTE SUB-FAMILY C"/>
    <property type="match status" value="1"/>
</dbReference>
<gene>
    <name evidence="12" type="primary">Abcc2</name>
    <name evidence="12" type="ORF">CEXT_377331</name>
</gene>
<dbReference type="PROSITE" id="PS50893">
    <property type="entry name" value="ABC_TRANSPORTER_2"/>
    <property type="match status" value="1"/>
</dbReference>
<proteinExistence type="predicted"/>
<feature type="non-terminal residue" evidence="12">
    <location>
        <position position="1"/>
    </location>
</feature>
<sequence>TGADIWLSKWSADALSNGTRNASQTIWRLSIYGDWTGTRCIFILGNLLLIYAVTRACERFHRFMLDSVLKSPMSFFDTTPTGRIVNRFTTDLEILDNQLFYQIGGCLNCIFSAIACFIVIGMNTPIFSSVPYSTGNSIWFNIGVSSISAYGAKNDFIQMFEEKLDRCLVCTFNNYASTSWLAFCLNALGSVIIFVATMLAIQNRHTLNPAFVGLVVSYSLGVTDALKWFVSTYSELENKSISVERIDEYCHLNQEAPWDLSCEGLSDEWPQNEKVGIIGRTGAGKSSITLSLFRIIEPTTGTIKIDDIDITKIGLHNLRSKLTIIPQDPILFNGSLRMNLDPNNEYSDEEIWASLEKAYLKTFVSNLNEALEHDIEEGGSNLSAGQRQLNTIRTAFADRTVITIAHRINTVLDYDKIVILESGDIVEVGKPTNLLENENSRFYLMNQEAGLL</sequence>
<keyword evidence="3 9" id="KW-0812">Transmembrane</keyword>
<keyword evidence="4" id="KW-0677">Repeat</keyword>
<evidence type="ECO:0000256" key="6">
    <source>
        <dbReference type="ARBA" id="ARBA00022840"/>
    </source>
</evidence>
<evidence type="ECO:0000256" key="3">
    <source>
        <dbReference type="ARBA" id="ARBA00022692"/>
    </source>
</evidence>
<dbReference type="SUPFAM" id="SSF90123">
    <property type="entry name" value="ABC transporter transmembrane region"/>
    <property type="match status" value="1"/>
</dbReference>
<dbReference type="Proteomes" id="UP001054945">
    <property type="component" value="Unassembled WGS sequence"/>
</dbReference>
<dbReference type="Gene3D" id="3.40.50.300">
    <property type="entry name" value="P-loop containing nucleotide triphosphate hydrolases"/>
    <property type="match status" value="2"/>
</dbReference>
<feature type="transmembrane region" description="Helical" evidence="9">
    <location>
        <begin position="180"/>
        <end position="201"/>
    </location>
</feature>
<dbReference type="Pfam" id="PF00664">
    <property type="entry name" value="ABC_membrane"/>
    <property type="match status" value="1"/>
</dbReference>
<evidence type="ECO:0000256" key="2">
    <source>
        <dbReference type="ARBA" id="ARBA00022448"/>
    </source>
</evidence>
<protein>
    <submittedName>
        <fullName evidence="12">Canalicular multispecific organic anion transporter 1</fullName>
    </submittedName>
</protein>
<dbReference type="InterPro" id="IPR027417">
    <property type="entry name" value="P-loop_NTPase"/>
</dbReference>
<evidence type="ECO:0000256" key="8">
    <source>
        <dbReference type="ARBA" id="ARBA00023136"/>
    </source>
</evidence>
<dbReference type="EMBL" id="BPLR01010007">
    <property type="protein sequence ID" value="GIY36074.1"/>
    <property type="molecule type" value="Genomic_DNA"/>
</dbReference>
<feature type="domain" description="ABC transporter" evidence="10">
    <location>
        <begin position="241"/>
        <end position="447"/>
    </location>
</feature>
<evidence type="ECO:0000313" key="12">
    <source>
        <dbReference type="EMBL" id="GIY36074.1"/>
    </source>
</evidence>
<dbReference type="GO" id="GO:0016020">
    <property type="term" value="C:membrane"/>
    <property type="evidence" value="ECO:0007669"/>
    <property type="project" value="InterPro"/>
</dbReference>
<dbReference type="AlphaFoldDB" id="A0AAV4SRZ5"/>
<dbReference type="InterPro" id="IPR036640">
    <property type="entry name" value="ABC1_TM_sf"/>
</dbReference>
<dbReference type="InterPro" id="IPR050173">
    <property type="entry name" value="ABC_transporter_C-like"/>
</dbReference>
<keyword evidence="13" id="KW-1185">Reference proteome</keyword>
<accession>A0AAV4SRZ5</accession>
<dbReference type="PROSITE" id="PS50929">
    <property type="entry name" value="ABC_TM1F"/>
    <property type="match status" value="1"/>
</dbReference>
<comment type="subcellular location">
    <subcellularLocation>
        <location evidence="1">Endomembrane system</location>
        <topology evidence="1">Multi-pass membrane protein</topology>
    </subcellularLocation>
</comment>
<dbReference type="GO" id="GO:0005524">
    <property type="term" value="F:ATP binding"/>
    <property type="evidence" value="ECO:0007669"/>
    <property type="project" value="UniProtKB-KW"/>
</dbReference>
<evidence type="ECO:0000256" key="1">
    <source>
        <dbReference type="ARBA" id="ARBA00004127"/>
    </source>
</evidence>
<evidence type="ECO:0000256" key="7">
    <source>
        <dbReference type="ARBA" id="ARBA00022989"/>
    </source>
</evidence>
<dbReference type="Pfam" id="PF00005">
    <property type="entry name" value="ABC_tran"/>
    <property type="match status" value="1"/>
</dbReference>
<keyword evidence="2" id="KW-0813">Transport</keyword>
<dbReference type="CDD" id="cd03244">
    <property type="entry name" value="ABCC_MRP_domain2"/>
    <property type="match status" value="1"/>
</dbReference>